<feature type="transmembrane region" description="Helical" evidence="2">
    <location>
        <begin position="38"/>
        <end position="61"/>
    </location>
</feature>
<dbReference type="GO" id="GO:0030424">
    <property type="term" value="C:axon"/>
    <property type="evidence" value="ECO:0007669"/>
    <property type="project" value="TreeGrafter"/>
</dbReference>
<dbReference type="InterPro" id="IPR000008">
    <property type="entry name" value="C2_dom"/>
</dbReference>
<feature type="domain" description="C2" evidence="3">
    <location>
        <begin position="339"/>
        <end position="492"/>
    </location>
</feature>
<feature type="compositionally biased region" description="Pro residues" evidence="1">
    <location>
        <begin position="116"/>
        <end position="130"/>
    </location>
</feature>
<feature type="region of interest" description="Disordered" evidence="1">
    <location>
        <begin position="69"/>
        <end position="171"/>
    </location>
</feature>
<proteinExistence type="predicted"/>
<dbReference type="FunFam" id="2.60.40.150:FF:000181">
    <property type="entry name" value="Synaptotagmin 4"/>
    <property type="match status" value="1"/>
</dbReference>
<protein>
    <recommendedName>
        <fullName evidence="3">C2 domain-containing protein</fullName>
    </recommendedName>
</protein>
<gene>
    <name evidence="4" type="ORF">LSINAPIS_LOCUS8466</name>
</gene>
<keyword evidence="2" id="KW-0812">Transmembrane</keyword>
<feature type="compositionally biased region" description="Polar residues" evidence="1">
    <location>
        <begin position="133"/>
        <end position="144"/>
    </location>
</feature>
<dbReference type="EMBL" id="FZQP02003013">
    <property type="protein sequence ID" value="VVC97099.1"/>
    <property type="molecule type" value="Genomic_DNA"/>
</dbReference>
<dbReference type="GO" id="GO:0001786">
    <property type="term" value="F:phosphatidylserine binding"/>
    <property type="evidence" value="ECO:0007669"/>
    <property type="project" value="TreeGrafter"/>
</dbReference>
<organism evidence="4 5">
    <name type="scientific">Leptidea sinapis</name>
    <dbReference type="NCBI Taxonomy" id="189913"/>
    <lineage>
        <taxon>Eukaryota</taxon>
        <taxon>Metazoa</taxon>
        <taxon>Ecdysozoa</taxon>
        <taxon>Arthropoda</taxon>
        <taxon>Hexapoda</taxon>
        <taxon>Insecta</taxon>
        <taxon>Pterygota</taxon>
        <taxon>Neoptera</taxon>
        <taxon>Endopterygota</taxon>
        <taxon>Lepidoptera</taxon>
        <taxon>Glossata</taxon>
        <taxon>Ditrysia</taxon>
        <taxon>Papilionoidea</taxon>
        <taxon>Pieridae</taxon>
        <taxon>Dismorphiinae</taxon>
        <taxon>Leptidea</taxon>
    </lineage>
</organism>
<feature type="compositionally biased region" description="Basic and acidic residues" evidence="1">
    <location>
        <begin position="152"/>
        <end position="171"/>
    </location>
</feature>
<dbReference type="PANTHER" id="PTHR10024:SF369">
    <property type="entry name" value="FI18813P1"/>
    <property type="match status" value="1"/>
</dbReference>
<feature type="compositionally biased region" description="Low complexity" evidence="1">
    <location>
        <begin position="105"/>
        <end position="115"/>
    </location>
</feature>
<dbReference type="SUPFAM" id="SSF49562">
    <property type="entry name" value="C2 domain (Calcium/lipid-binding domain, CaLB)"/>
    <property type="match status" value="2"/>
</dbReference>
<dbReference type="SMART" id="SM00239">
    <property type="entry name" value="C2"/>
    <property type="match status" value="2"/>
</dbReference>
<evidence type="ECO:0000313" key="4">
    <source>
        <dbReference type="EMBL" id="VVC97099.1"/>
    </source>
</evidence>
<dbReference type="GO" id="GO:0006906">
    <property type="term" value="P:vesicle fusion"/>
    <property type="evidence" value="ECO:0007669"/>
    <property type="project" value="TreeGrafter"/>
</dbReference>
<dbReference type="Proteomes" id="UP000324832">
    <property type="component" value="Unassembled WGS sequence"/>
</dbReference>
<accession>A0A5E4QFN9</accession>
<dbReference type="GO" id="GO:0005886">
    <property type="term" value="C:plasma membrane"/>
    <property type="evidence" value="ECO:0007669"/>
    <property type="project" value="TreeGrafter"/>
</dbReference>
<dbReference type="CDD" id="cd08388">
    <property type="entry name" value="C2A_Synaptotagmin-4-11"/>
    <property type="match status" value="1"/>
</dbReference>
<evidence type="ECO:0000259" key="3">
    <source>
        <dbReference type="PROSITE" id="PS50004"/>
    </source>
</evidence>
<dbReference type="GO" id="GO:0000149">
    <property type="term" value="F:SNARE binding"/>
    <property type="evidence" value="ECO:0007669"/>
    <property type="project" value="TreeGrafter"/>
</dbReference>
<dbReference type="GO" id="GO:0030276">
    <property type="term" value="F:clathrin binding"/>
    <property type="evidence" value="ECO:0007669"/>
    <property type="project" value="TreeGrafter"/>
</dbReference>
<dbReference type="FunFam" id="2.60.40.150:FF:000039">
    <property type="entry name" value="Synaptotagmin 11"/>
    <property type="match status" value="1"/>
</dbReference>
<dbReference type="InterPro" id="IPR035892">
    <property type="entry name" value="C2_domain_sf"/>
</dbReference>
<dbReference type="Gene3D" id="2.60.40.150">
    <property type="entry name" value="C2 domain"/>
    <property type="match status" value="2"/>
</dbReference>
<evidence type="ECO:0000256" key="2">
    <source>
        <dbReference type="SAM" id="Phobius"/>
    </source>
</evidence>
<dbReference type="GO" id="GO:0098793">
    <property type="term" value="C:presynapse"/>
    <property type="evidence" value="ECO:0007669"/>
    <property type="project" value="GOC"/>
</dbReference>
<dbReference type="PROSITE" id="PS50004">
    <property type="entry name" value="C2"/>
    <property type="match status" value="2"/>
</dbReference>
<reference evidence="4 5" key="1">
    <citation type="submission" date="2017-07" db="EMBL/GenBank/DDBJ databases">
        <authorList>
            <person name="Talla V."/>
            <person name="Backstrom N."/>
        </authorList>
    </citation>
    <scope>NUCLEOTIDE SEQUENCE [LARGE SCALE GENOMIC DNA]</scope>
</reference>
<feature type="domain" description="C2" evidence="3">
    <location>
        <begin position="173"/>
        <end position="292"/>
    </location>
</feature>
<keyword evidence="5" id="KW-1185">Reference proteome</keyword>
<dbReference type="GO" id="GO:0005544">
    <property type="term" value="F:calcium-dependent phospholipid binding"/>
    <property type="evidence" value="ECO:0007669"/>
    <property type="project" value="TreeGrafter"/>
</dbReference>
<keyword evidence="2" id="KW-1133">Transmembrane helix</keyword>
<dbReference type="GO" id="GO:0005509">
    <property type="term" value="F:calcium ion binding"/>
    <property type="evidence" value="ECO:0007669"/>
    <property type="project" value="TreeGrafter"/>
</dbReference>
<dbReference type="GO" id="GO:0048791">
    <property type="term" value="P:calcium ion-regulated exocytosis of neurotransmitter"/>
    <property type="evidence" value="ECO:0007669"/>
    <property type="project" value="TreeGrafter"/>
</dbReference>
<dbReference type="PANTHER" id="PTHR10024">
    <property type="entry name" value="SYNAPTOTAGMIN"/>
    <property type="match status" value="1"/>
</dbReference>
<evidence type="ECO:0000256" key="1">
    <source>
        <dbReference type="SAM" id="MobiDB-lite"/>
    </source>
</evidence>
<name>A0A5E4QFN9_9NEOP</name>
<dbReference type="Pfam" id="PF00168">
    <property type="entry name" value="C2"/>
    <property type="match status" value="2"/>
</dbReference>
<sequence>MFIRVSKLFRLLGKPNKPTFEGAKRCVWIAAGVHSTTFWVLVVGAAALMVIILAAIACWVARRRSSLAHKLGGKRGPDAALVFQPPRRATAVRSPGSATHYLRKSPSPTAATAPQPASPPQPGPQTPHNPPSVATTPHSPTAPNEPTPLSKELADAHATEKIKPLEPEVNDGRLGDLHFKLRYENEKSALVVSVVSCQNLPGREPAGPDPYVKLQLLPDKQHKVKTRVVRKTRCPVYDEDFTFYGIAPHQLTGTTLHFIVLSFDRYSRDEIIGEVVSPLSNLELHSGEAMALCREIQPRSLKVVTIFLEFFFAVSEAVIPKCSHCKALHPRVGLMRSVGRGEVLVSLCWQPAAARLTVVLLKARNLPKMDVTGLADPFKGVGYNRYVASLLFYSYVKMYLLYNGQRIAKKKTHVKKRTLNPVFNESFVFEVPAAPSATLDHVSLELLVLDWDRVTKNEVIGRIELGVNGTGSSRHHWREVQAAPRRQIADWHKLKE</sequence>
<dbReference type="GO" id="GO:0070382">
    <property type="term" value="C:exocytic vesicle"/>
    <property type="evidence" value="ECO:0007669"/>
    <property type="project" value="TreeGrafter"/>
</dbReference>
<dbReference type="AlphaFoldDB" id="A0A5E4QFN9"/>
<keyword evidence="2" id="KW-0472">Membrane</keyword>
<dbReference type="CDD" id="cd08404">
    <property type="entry name" value="C2B_Synaptotagmin-4"/>
    <property type="match status" value="1"/>
</dbReference>
<evidence type="ECO:0000313" key="5">
    <source>
        <dbReference type="Proteomes" id="UP000324832"/>
    </source>
</evidence>